<organism evidence="1 2">
    <name type="scientific">Bugula neritina</name>
    <name type="common">Brown bryozoan</name>
    <name type="synonym">Sertularia neritina</name>
    <dbReference type="NCBI Taxonomy" id="10212"/>
    <lineage>
        <taxon>Eukaryota</taxon>
        <taxon>Metazoa</taxon>
        <taxon>Spiralia</taxon>
        <taxon>Lophotrochozoa</taxon>
        <taxon>Bryozoa</taxon>
        <taxon>Gymnolaemata</taxon>
        <taxon>Cheilostomatida</taxon>
        <taxon>Flustrina</taxon>
        <taxon>Buguloidea</taxon>
        <taxon>Bugulidae</taxon>
        <taxon>Bugula</taxon>
    </lineage>
</organism>
<gene>
    <name evidence="1" type="ORF">EB796_007316</name>
</gene>
<dbReference type="Proteomes" id="UP000593567">
    <property type="component" value="Unassembled WGS sequence"/>
</dbReference>
<dbReference type="Gene3D" id="3.30.200.20">
    <property type="entry name" value="Phosphorylase Kinase, domain 1"/>
    <property type="match status" value="1"/>
</dbReference>
<evidence type="ECO:0000313" key="1">
    <source>
        <dbReference type="EMBL" id="KAF6034379.1"/>
    </source>
</evidence>
<name>A0A7J7K6X3_BUGNE</name>
<accession>A0A7J7K6X3</accession>
<protein>
    <submittedName>
        <fullName evidence="1">Uncharacterized protein</fullName>
    </submittedName>
</protein>
<keyword evidence="2" id="KW-1185">Reference proteome</keyword>
<dbReference type="AlphaFoldDB" id="A0A7J7K6X3"/>
<proteinExistence type="predicted"/>
<dbReference type="EMBL" id="VXIV02001090">
    <property type="protein sequence ID" value="KAF6034379.1"/>
    <property type="molecule type" value="Genomic_DNA"/>
</dbReference>
<evidence type="ECO:0000313" key="2">
    <source>
        <dbReference type="Proteomes" id="UP000593567"/>
    </source>
</evidence>
<reference evidence="1" key="1">
    <citation type="submission" date="2020-06" db="EMBL/GenBank/DDBJ databases">
        <title>Draft genome of Bugula neritina, a colonial animal packing powerful symbionts and potential medicines.</title>
        <authorList>
            <person name="Rayko M."/>
        </authorList>
    </citation>
    <scope>NUCLEOTIDE SEQUENCE [LARGE SCALE GENOMIC DNA]</scope>
    <source>
        <strain evidence="1">Kwan_BN1</strain>
    </source>
</reference>
<sequence length="137" mass="15312">MIRKRLVSDEKIVIWENVMIKLMNSCFFETMRAAHSEESWLAAAAIVTEVKVGLIQGGGNSLSSEICSYADYEYPHDEQWNIKPRNRLQGMHLLGGGAFDCVCYAKLKPAKSDDSSVVSPAAVKMLKVNTTDRVWLT</sequence>
<comment type="caution">
    <text evidence="1">The sequence shown here is derived from an EMBL/GenBank/DDBJ whole genome shotgun (WGS) entry which is preliminary data.</text>
</comment>